<organism evidence="1 2">
    <name type="scientific">Solanum bulbocastanum</name>
    <name type="common">Wild potato</name>
    <dbReference type="NCBI Taxonomy" id="147425"/>
    <lineage>
        <taxon>Eukaryota</taxon>
        <taxon>Viridiplantae</taxon>
        <taxon>Streptophyta</taxon>
        <taxon>Embryophyta</taxon>
        <taxon>Tracheophyta</taxon>
        <taxon>Spermatophyta</taxon>
        <taxon>Magnoliopsida</taxon>
        <taxon>eudicotyledons</taxon>
        <taxon>Gunneridae</taxon>
        <taxon>Pentapetalae</taxon>
        <taxon>asterids</taxon>
        <taxon>lamiids</taxon>
        <taxon>Solanales</taxon>
        <taxon>Solanaceae</taxon>
        <taxon>Solanoideae</taxon>
        <taxon>Solaneae</taxon>
        <taxon>Solanum</taxon>
    </lineage>
</organism>
<reference evidence="1 2" key="1">
    <citation type="submission" date="2024-02" db="EMBL/GenBank/DDBJ databases">
        <title>de novo genome assembly of Solanum bulbocastanum strain 11H21.</title>
        <authorList>
            <person name="Hosaka A.J."/>
        </authorList>
    </citation>
    <scope>NUCLEOTIDE SEQUENCE [LARGE SCALE GENOMIC DNA]</scope>
    <source>
        <tissue evidence="1">Young leaves</tissue>
    </source>
</reference>
<proteinExistence type="predicted"/>
<gene>
    <name evidence="1" type="ORF">RDI58_009453</name>
</gene>
<dbReference type="EMBL" id="JBANQN010000003">
    <property type="protein sequence ID" value="KAK6795998.1"/>
    <property type="molecule type" value="Genomic_DNA"/>
</dbReference>
<keyword evidence="2" id="KW-1185">Reference proteome</keyword>
<accession>A0AAN8U3X5</accession>
<comment type="caution">
    <text evidence="1">The sequence shown here is derived from an EMBL/GenBank/DDBJ whole genome shotgun (WGS) entry which is preliminary data.</text>
</comment>
<protein>
    <submittedName>
        <fullName evidence="1">Uncharacterized protein</fullName>
    </submittedName>
</protein>
<name>A0AAN8U3X5_SOLBU</name>
<sequence>MMVGTLPTTYLGVSLGTSNKDRAAPTVVTKKLEKIQMRFLWDAANGARKFHLVRWKPVTTPTK</sequence>
<evidence type="ECO:0000313" key="2">
    <source>
        <dbReference type="Proteomes" id="UP001371456"/>
    </source>
</evidence>
<dbReference type="AlphaFoldDB" id="A0AAN8U3X5"/>
<dbReference type="Proteomes" id="UP001371456">
    <property type="component" value="Unassembled WGS sequence"/>
</dbReference>
<evidence type="ECO:0000313" key="1">
    <source>
        <dbReference type="EMBL" id="KAK6795998.1"/>
    </source>
</evidence>